<dbReference type="InterPro" id="IPR050491">
    <property type="entry name" value="AmpC-like"/>
</dbReference>
<dbReference type="InterPro" id="IPR012338">
    <property type="entry name" value="Beta-lactam/transpept-like"/>
</dbReference>
<name>A0ABT9HUY7_9GAMM</name>
<evidence type="ECO:0000313" key="3">
    <source>
        <dbReference type="Proteomes" id="UP001231109"/>
    </source>
</evidence>
<evidence type="ECO:0000259" key="1">
    <source>
        <dbReference type="Pfam" id="PF00144"/>
    </source>
</evidence>
<keyword evidence="2" id="KW-0378">Hydrolase</keyword>
<dbReference type="PANTHER" id="PTHR46825">
    <property type="entry name" value="D-ALANYL-D-ALANINE-CARBOXYPEPTIDASE/ENDOPEPTIDASE AMPH"/>
    <property type="match status" value="1"/>
</dbReference>
<dbReference type="SUPFAM" id="SSF56601">
    <property type="entry name" value="beta-lactamase/transpeptidase-like"/>
    <property type="match status" value="1"/>
</dbReference>
<sequence length="391" mass="43705">MFQPNLAVAQANDAIAVSGNVVLQADDILAPIISDFDTYYSGKLTEHDIPGAAYAIVRGNKIIAAAGFGVRQLGQTEPVDPYTVFRIASVSKTFASGLSSILAAEGHFSWDDKLTKYVPGFSFKSKRYNNQLKLEHLLSQSTGVMPNAYDNLIEANVPLEKILPQFSKIDPLCAPGQCYGYQNVLFSLIEQVMLKTTGKPYAELLQERIFTPLQLPTASVGLDGLFSTENRAMPHVKARGKWYPTKVAESYYRFGPAAGVNASAIDLGYWLIAQLGHNPQVLSHDVLQNISKKRVKTRRDLRRREWRRYLTDAHYALGWRVYQFGQDQLMYHGGWVQGYRAEIAYSQEHQLGLVMLMNAESNLINELGTYFWSGALTAIHQQELDANTTDN</sequence>
<dbReference type="Gene3D" id="3.40.710.10">
    <property type="entry name" value="DD-peptidase/beta-lactamase superfamily"/>
    <property type="match status" value="1"/>
</dbReference>
<evidence type="ECO:0000313" key="2">
    <source>
        <dbReference type="EMBL" id="MDP5134916.1"/>
    </source>
</evidence>
<dbReference type="GO" id="GO:0016787">
    <property type="term" value="F:hydrolase activity"/>
    <property type="evidence" value="ECO:0007669"/>
    <property type="project" value="UniProtKB-KW"/>
</dbReference>
<dbReference type="PANTHER" id="PTHR46825:SF15">
    <property type="entry name" value="BETA-LACTAMASE-RELATED DOMAIN-CONTAINING PROTEIN"/>
    <property type="match status" value="1"/>
</dbReference>
<reference evidence="2 3" key="1">
    <citation type="submission" date="2022-11" db="EMBL/GenBank/DDBJ databases">
        <title>Viruses from the air-sea interface of a natural surface slick.</title>
        <authorList>
            <person name="Rahlff J."/>
            <person name="Holmfeldt K."/>
        </authorList>
    </citation>
    <scope>NUCLEOTIDE SEQUENCE [LARGE SCALE GENOMIC DNA]</scope>
    <source>
        <strain evidence="2 3">SMS4</strain>
    </source>
</reference>
<organism evidence="2 3">
    <name type="scientific">Rheinheimera baltica</name>
    <dbReference type="NCBI Taxonomy" id="67576"/>
    <lineage>
        <taxon>Bacteria</taxon>
        <taxon>Pseudomonadati</taxon>
        <taxon>Pseudomonadota</taxon>
        <taxon>Gammaproteobacteria</taxon>
        <taxon>Chromatiales</taxon>
        <taxon>Chromatiaceae</taxon>
        <taxon>Rheinheimera</taxon>
    </lineage>
</organism>
<keyword evidence="3" id="KW-1185">Reference proteome</keyword>
<comment type="caution">
    <text evidence="2">The sequence shown here is derived from an EMBL/GenBank/DDBJ whole genome shotgun (WGS) entry which is preliminary data.</text>
</comment>
<accession>A0ABT9HUY7</accession>
<dbReference type="RefSeq" id="WP_305973697.1">
    <property type="nucleotide sequence ID" value="NZ_JAPJDZ010000004.1"/>
</dbReference>
<gene>
    <name evidence="2" type="ORF">ORJ04_03020</name>
</gene>
<protein>
    <submittedName>
        <fullName evidence="2">Serine hydrolase</fullName>
    </submittedName>
</protein>
<dbReference type="Pfam" id="PF00144">
    <property type="entry name" value="Beta-lactamase"/>
    <property type="match status" value="1"/>
</dbReference>
<proteinExistence type="predicted"/>
<dbReference type="Proteomes" id="UP001231109">
    <property type="component" value="Unassembled WGS sequence"/>
</dbReference>
<dbReference type="InterPro" id="IPR001466">
    <property type="entry name" value="Beta-lactam-related"/>
</dbReference>
<dbReference type="EMBL" id="JAPJDZ010000004">
    <property type="protein sequence ID" value="MDP5134916.1"/>
    <property type="molecule type" value="Genomic_DNA"/>
</dbReference>
<feature type="domain" description="Beta-lactamase-related" evidence="1">
    <location>
        <begin position="37"/>
        <end position="361"/>
    </location>
</feature>